<dbReference type="GO" id="GO:0004553">
    <property type="term" value="F:hydrolase activity, hydrolyzing O-glycosyl compounds"/>
    <property type="evidence" value="ECO:0007669"/>
    <property type="project" value="InterPro"/>
</dbReference>
<dbReference type="Proteomes" id="UP000177080">
    <property type="component" value="Unassembled WGS sequence"/>
</dbReference>
<feature type="domain" description="Dockerin" evidence="1">
    <location>
        <begin position="225"/>
        <end position="281"/>
    </location>
</feature>
<reference evidence="2 3" key="1">
    <citation type="journal article" date="2016" name="Nat. Commun.">
        <title>Thousands of microbial genomes shed light on interconnected biogeochemical processes in an aquifer system.</title>
        <authorList>
            <person name="Anantharaman K."/>
            <person name="Brown C.T."/>
            <person name="Hug L.A."/>
            <person name="Sharon I."/>
            <person name="Castelle C.J."/>
            <person name="Probst A.J."/>
            <person name="Thomas B.C."/>
            <person name="Singh A."/>
            <person name="Wilkins M.J."/>
            <person name="Karaoz U."/>
            <person name="Brodie E.L."/>
            <person name="Williams K.H."/>
            <person name="Hubbard S.S."/>
            <person name="Banfield J.F."/>
        </authorList>
    </citation>
    <scope>NUCLEOTIDE SEQUENCE [LARGE SCALE GENOMIC DNA]</scope>
</reference>
<proteinExistence type="predicted"/>
<evidence type="ECO:0000313" key="3">
    <source>
        <dbReference type="Proteomes" id="UP000177080"/>
    </source>
</evidence>
<gene>
    <name evidence="2" type="ORF">A2989_02805</name>
</gene>
<dbReference type="Pfam" id="PF00404">
    <property type="entry name" value="Dockerin_1"/>
    <property type="match status" value="1"/>
</dbReference>
<dbReference type="InterPro" id="IPR002105">
    <property type="entry name" value="Dockerin_1_rpt"/>
</dbReference>
<evidence type="ECO:0000259" key="1">
    <source>
        <dbReference type="PROSITE" id="PS51766"/>
    </source>
</evidence>
<dbReference type="GO" id="GO:0000272">
    <property type="term" value="P:polysaccharide catabolic process"/>
    <property type="evidence" value="ECO:0007669"/>
    <property type="project" value="InterPro"/>
</dbReference>
<dbReference type="PROSITE" id="PS00018">
    <property type="entry name" value="EF_HAND_1"/>
    <property type="match status" value="2"/>
</dbReference>
<dbReference type="EMBL" id="MEXN01000005">
    <property type="protein sequence ID" value="OGD03587.1"/>
    <property type="molecule type" value="Genomic_DNA"/>
</dbReference>
<dbReference type="CDD" id="cd14254">
    <property type="entry name" value="Dockerin_II"/>
    <property type="match status" value="1"/>
</dbReference>
<organism evidence="2 3">
    <name type="scientific">Candidatus Amesbacteria bacterium RIFCSPLOWO2_01_FULL_48_25</name>
    <dbReference type="NCBI Taxonomy" id="1797259"/>
    <lineage>
        <taxon>Bacteria</taxon>
        <taxon>Candidatus Amesiibacteriota</taxon>
    </lineage>
</organism>
<dbReference type="Gene3D" id="1.10.1330.10">
    <property type="entry name" value="Dockerin domain"/>
    <property type="match status" value="1"/>
</dbReference>
<name>A0A1F4ZCZ9_9BACT</name>
<dbReference type="InterPro" id="IPR018247">
    <property type="entry name" value="EF_Hand_1_Ca_BS"/>
</dbReference>
<dbReference type="PROSITE" id="PS51766">
    <property type="entry name" value="DOCKERIN"/>
    <property type="match status" value="1"/>
</dbReference>
<dbReference type="SUPFAM" id="SSF63446">
    <property type="entry name" value="Type I dockerin domain"/>
    <property type="match status" value="1"/>
</dbReference>
<accession>A0A1F4ZCZ9</accession>
<dbReference type="InterPro" id="IPR036439">
    <property type="entry name" value="Dockerin_dom_sf"/>
</dbReference>
<comment type="caution">
    <text evidence="2">The sequence shown here is derived from an EMBL/GenBank/DDBJ whole genome shotgun (WGS) entry which is preliminary data.</text>
</comment>
<dbReference type="AlphaFoldDB" id="A0A1F4ZCZ9"/>
<sequence>MRDKKVVAGVGLAVLVFGVAVGVSLVQQRLDIRKKAAGGAASYLKLEKTFTVNPAVGTLFDVYVTLNTDGVAVGAVDAVVNFSRGALELVDVIVTPRTGNAGGELRAFLPVTGTTTKTFDKVKVVAQANTTGGIVLGAVAQDLNTGAVLSGFNGSLGTGNPLAVLRFKGLTGGTTSLNWQYSTGATNDTNMVSVSSPTDILASVAGLSVTVASSVTGTPVPPPTGAFLVGDINRDGCVNVQDYILLSNAYGTNNSAADLNGDGIVNVQDYILLSNNFGRCS</sequence>
<protein>
    <recommendedName>
        <fullName evidence="1">Dockerin domain-containing protein</fullName>
    </recommendedName>
</protein>
<evidence type="ECO:0000313" key="2">
    <source>
        <dbReference type="EMBL" id="OGD03587.1"/>
    </source>
</evidence>
<dbReference type="STRING" id="1797259.A2989_02805"/>
<dbReference type="InterPro" id="IPR016134">
    <property type="entry name" value="Dockerin_dom"/>
</dbReference>